<sequence length="979" mass="111561">MNSPTPSQKLPNVLQTAFEKSLQHFNERCPDYSPWLQKQLADKAFEQQLKTAWGCSAYVAEQCLRKPEEFKQLVEQQTLLTRYNSGVMAQRLREKLAGVASKEQLDTALRQFRNSEMLRIIWRDFNRLADMVETTADISHLADACIQQALDFHHQELVTIYGQPCCLVKGQPVPQQLLVLGMGKLGAYELNLSSDIDLIFCFPRSGETVGEKRAIDNHTFFSRLGQRLIQSLDAPTEDGFVFRVDMRLRPYGDSGPLVQSFAAMEQYYQDQGRDWERYAMIKARVVAGPTAQGEELMALLRPFTYRRYIDFTAIDALRSMKRMIQQELLRRQLAGDIKLGAGGIREIEFIVQSFQLIRGGRELELQERSLLRVLQCLMENEYLPALVVQELRAAYVFLRNTEHLIQGYQDKQSQQLPTDARPQAAMAYSMGFASWVDFEKSLQQHRDHVMHHFSAVISDAPEHLEQRSADLRWQGLWLDELSLEEMVLVLEQGGHEQATATAERLMRLRNSQQLARMQASGRERLDQFMPLLIQAVTEVESPSQALLRIFPFVEAVLRRTAYLVLLVENQGALKELVRLCAASPWISTQLARHPVLLDELLNASSLYHVPDKEELRDDLQQQVLRLPLNDLEAHMETLRYFRLAHALKVAACEVSERLPLMKVSDYLTWIAEVILEHVLAVAWHNLEERHGCPQQSEGVPCERRFIVVGYGKLGGIELGHGSDLDLVFIHDVPSQQLTNGERPIENSVFMTRLGQRMIHILTTQTQLGALYEADMRLRPSGDSGLLTTSLTAYKHYLQTDAWVWEHQALVRARVVAGSGELARDFAQVRQQVLAQARDEAVLKAEVVAMRQKMREHLLAKSAEKGDAPSVSDMTSGIFAIKQGWGGIVDIEFMVQYAVLAWSQQYPALATYTDNIRILESLQQEGLFSEPEVAALTEAYKVFRSLTHKLSLQEQKVEVDSATVAEHRQAVLQKWQQLFA</sequence>
<dbReference type="EC" id="2.7.7.42" evidence="7"/>
<dbReference type="Gene3D" id="3.30.460.10">
    <property type="entry name" value="Beta Polymerase, domain 2"/>
    <property type="match status" value="2"/>
</dbReference>
<dbReference type="GO" id="GO:0000287">
    <property type="term" value="F:magnesium ion binding"/>
    <property type="evidence" value="ECO:0007669"/>
    <property type="project" value="UniProtKB-UniRule"/>
</dbReference>
<feature type="region of interest" description="Adenylyl transferase" evidence="7">
    <location>
        <begin position="472"/>
        <end position="979"/>
    </location>
</feature>
<dbReference type="InterPro" id="IPR013546">
    <property type="entry name" value="PII_UdlTrfase/GS_AdlTrfase"/>
</dbReference>
<dbReference type="EC" id="2.7.7.89" evidence="7"/>
<evidence type="ECO:0000256" key="6">
    <source>
        <dbReference type="ARBA" id="ARBA00023268"/>
    </source>
</evidence>
<keyword evidence="10" id="KW-0436">Ligase</keyword>
<dbReference type="GO" id="GO:0047388">
    <property type="term" value="F:[glutamine synthetase]-adenylyl-L-tyrosine phosphorylase activity"/>
    <property type="evidence" value="ECO:0007669"/>
    <property type="project" value="UniProtKB-EC"/>
</dbReference>
<dbReference type="SUPFAM" id="SSF81301">
    <property type="entry name" value="Nucleotidyltransferase"/>
    <property type="match status" value="2"/>
</dbReference>
<dbReference type="InterPro" id="IPR043519">
    <property type="entry name" value="NT_sf"/>
</dbReference>
<dbReference type="AlphaFoldDB" id="A0A9J6RK16"/>
<comment type="cofactor">
    <cofactor evidence="7">
        <name>Mg(2+)</name>
        <dbReference type="ChEBI" id="CHEBI:18420"/>
    </cofactor>
</comment>
<organism evidence="10 11">
    <name type="scientific">Dasania phycosphaerae</name>
    <dbReference type="NCBI Taxonomy" id="2950436"/>
    <lineage>
        <taxon>Bacteria</taxon>
        <taxon>Pseudomonadati</taxon>
        <taxon>Pseudomonadota</taxon>
        <taxon>Gammaproteobacteria</taxon>
        <taxon>Cellvibrionales</taxon>
        <taxon>Spongiibacteraceae</taxon>
        <taxon>Dasania</taxon>
    </lineage>
</organism>
<feature type="domain" description="PII-uridylyltransferase/Glutamine-synthetase adenylyltransferase" evidence="9">
    <location>
        <begin position="318"/>
        <end position="456"/>
    </location>
</feature>
<comment type="catalytic activity">
    <reaction evidence="7">
        <text>[glutamine synthetase]-O(4)-(5'-adenylyl)-L-tyrosine + phosphate = [glutamine synthetase]-L-tyrosine + ADP</text>
        <dbReference type="Rhea" id="RHEA:43716"/>
        <dbReference type="Rhea" id="RHEA-COMP:10660"/>
        <dbReference type="Rhea" id="RHEA-COMP:10661"/>
        <dbReference type="ChEBI" id="CHEBI:43474"/>
        <dbReference type="ChEBI" id="CHEBI:46858"/>
        <dbReference type="ChEBI" id="CHEBI:83624"/>
        <dbReference type="ChEBI" id="CHEBI:456216"/>
        <dbReference type="EC" id="2.7.7.89"/>
    </reaction>
</comment>
<dbReference type="SUPFAM" id="SSF81593">
    <property type="entry name" value="Nucleotidyltransferase substrate binding subunit/domain"/>
    <property type="match status" value="2"/>
</dbReference>
<evidence type="ECO:0000256" key="5">
    <source>
        <dbReference type="ARBA" id="ARBA00022842"/>
    </source>
</evidence>
<evidence type="ECO:0000313" key="11">
    <source>
        <dbReference type="Proteomes" id="UP001069090"/>
    </source>
</evidence>
<feature type="domain" description="Glutamate-ammonia ligase adenylyltransferase repeated" evidence="8">
    <location>
        <begin position="574"/>
        <end position="826"/>
    </location>
</feature>
<comment type="catalytic activity">
    <reaction evidence="7">
        <text>[glutamine synthetase]-L-tyrosine + ATP = [glutamine synthetase]-O(4)-(5'-adenylyl)-L-tyrosine + diphosphate</text>
        <dbReference type="Rhea" id="RHEA:18589"/>
        <dbReference type="Rhea" id="RHEA-COMP:10660"/>
        <dbReference type="Rhea" id="RHEA-COMP:10661"/>
        <dbReference type="ChEBI" id="CHEBI:30616"/>
        <dbReference type="ChEBI" id="CHEBI:33019"/>
        <dbReference type="ChEBI" id="CHEBI:46858"/>
        <dbReference type="ChEBI" id="CHEBI:83624"/>
        <dbReference type="EC" id="2.7.7.42"/>
    </reaction>
</comment>
<reference evidence="10 11" key="1">
    <citation type="submission" date="2022-12" db="EMBL/GenBank/DDBJ databases">
        <title>Dasania phycosphaerae sp. nov., isolated from particulate material of the south coast of Korea.</title>
        <authorList>
            <person name="Jiang Y."/>
        </authorList>
    </citation>
    <scope>NUCLEOTIDE SEQUENCE [LARGE SCALE GENOMIC DNA]</scope>
    <source>
        <strain evidence="10 11">GY-19</strain>
    </source>
</reference>
<dbReference type="GO" id="GO:0000820">
    <property type="term" value="P:regulation of glutamine family amino acid metabolic process"/>
    <property type="evidence" value="ECO:0007669"/>
    <property type="project" value="UniProtKB-UniRule"/>
</dbReference>
<feature type="domain" description="Glutamate-ammonia ligase adenylyltransferase repeated" evidence="8">
    <location>
        <begin position="47"/>
        <end position="292"/>
    </location>
</feature>
<dbReference type="Gene3D" id="1.20.120.330">
    <property type="entry name" value="Nucleotidyltransferases domain 2"/>
    <property type="match status" value="2"/>
</dbReference>
<evidence type="ECO:0000256" key="7">
    <source>
        <dbReference type="HAMAP-Rule" id="MF_00802"/>
    </source>
</evidence>
<comment type="similarity">
    <text evidence="7">Belongs to the GlnE family.</text>
</comment>
<dbReference type="Proteomes" id="UP001069090">
    <property type="component" value="Unassembled WGS sequence"/>
</dbReference>
<protein>
    <recommendedName>
        <fullName evidence="7">Bifunctional glutamine synthetase adenylyltransferase/adenylyl-removing enzyme</fullName>
    </recommendedName>
    <alternativeName>
        <fullName evidence="7">ATP:glutamine synthetase adenylyltransferase</fullName>
    </alternativeName>
    <alternativeName>
        <fullName evidence="7">ATase</fullName>
    </alternativeName>
    <domain>
        <recommendedName>
            <fullName evidence="7">Glutamine synthetase adenylyl-L-tyrosine phosphorylase</fullName>
            <ecNumber evidence="7">2.7.7.89</ecNumber>
        </recommendedName>
        <alternativeName>
            <fullName evidence="7">Adenylyl removase</fullName>
            <shortName evidence="7">AR</shortName>
            <shortName evidence="7">AT-N</shortName>
        </alternativeName>
    </domain>
    <domain>
        <recommendedName>
            <fullName evidence="7">Glutamine synthetase adenylyl transferase</fullName>
            <ecNumber evidence="7">2.7.7.42</ecNumber>
        </recommendedName>
        <alternativeName>
            <fullName evidence="7">Adenylyl transferase</fullName>
            <shortName evidence="7">AT</shortName>
            <shortName evidence="7">AT-C</shortName>
        </alternativeName>
    </domain>
</protein>
<comment type="function">
    <text evidence="7">Involved in the regulation of glutamine synthetase GlnA, a key enzyme in the process to assimilate ammonia. When cellular nitrogen levels are high, the C-terminal adenylyl transferase (AT) inactivates GlnA by covalent transfer of an adenylyl group from ATP to specific tyrosine residue of GlnA, thus reducing its activity. Conversely, when nitrogen levels are low, the N-terminal adenylyl removase (AR) activates GlnA by removing the adenylyl group by phosphorolysis, increasing its activity. The regulatory region of GlnE binds the signal transduction protein PII (GlnB) which indicates the nitrogen status of the cell.</text>
</comment>
<keyword evidence="11" id="KW-1185">Reference proteome</keyword>
<feature type="domain" description="PII-uridylyltransferase/Glutamine-synthetase adenylyltransferase" evidence="9">
    <location>
        <begin position="879"/>
        <end position="955"/>
    </location>
</feature>
<keyword evidence="2 7" id="KW-0548">Nucleotidyltransferase</keyword>
<proteinExistence type="inferred from homology"/>
<dbReference type="Pfam" id="PF03710">
    <property type="entry name" value="GlnE"/>
    <property type="match status" value="2"/>
</dbReference>
<keyword evidence="5 7" id="KW-0460">Magnesium</keyword>
<gene>
    <name evidence="7 10" type="primary">glnE</name>
    <name evidence="10" type="ORF">O0V09_04950</name>
</gene>
<evidence type="ECO:0000256" key="1">
    <source>
        <dbReference type="ARBA" id="ARBA00022679"/>
    </source>
</evidence>
<dbReference type="GO" id="GO:0016874">
    <property type="term" value="F:ligase activity"/>
    <property type="evidence" value="ECO:0007669"/>
    <property type="project" value="UniProtKB-KW"/>
</dbReference>
<evidence type="ECO:0000259" key="9">
    <source>
        <dbReference type="Pfam" id="PF08335"/>
    </source>
</evidence>
<keyword evidence="3 7" id="KW-0547">Nucleotide-binding</keyword>
<dbReference type="CDD" id="cd05401">
    <property type="entry name" value="NT_GlnE_GlnD_like"/>
    <property type="match status" value="2"/>
</dbReference>
<dbReference type="Pfam" id="PF08335">
    <property type="entry name" value="GlnD_UR_UTase"/>
    <property type="match status" value="2"/>
</dbReference>
<dbReference type="GO" id="GO:0005524">
    <property type="term" value="F:ATP binding"/>
    <property type="evidence" value="ECO:0007669"/>
    <property type="project" value="UniProtKB-UniRule"/>
</dbReference>
<dbReference type="GO" id="GO:0008882">
    <property type="term" value="F:[glutamate-ammonia-ligase] adenylyltransferase activity"/>
    <property type="evidence" value="ECO:0007669"/>
    <property type="project" value="UniProtKB-UniRule"/>
</dbReference>
<evidence type="ECO:0000256" key="2">
    <source>
        <dbReference type="ARBA" id="ARBA00022695"/>
    </source>
</evidence>
<evidence type="ECO:0000259" key="8">
    <source>
        <dbReference type="Pfam" id="PF03710"/>
    </source>
</evidence>
<keyword evidence="6 7" id="KW-0511">Multifunctional enzyme</keyword>
<dbReference type="Gene3D" id="1.20.120.1510">
    <property type="match status" value="1"/>
</dbReference>
<dbReference type="FunFam" id="3.30.460.10:FF:000009">
    <property type="entry name" value="Bifunctional glutamine synthetase adenylyltransferase/adenylyl-removing enzyme"/>
    <property type="match status" value="2"/>
</dbReference>
<accession>A0A9J6RK16</accession>
<dbReference type="PANTHER" id="PTHR30621">
    <property type="entry name" value="GLUTAMINE SYNTHETASE ADENYLYLTRANSFERASE"/>
    <property type="match status" value="1"/>
</dbReference>
<dbReference type="NCBIfam" id="NF008292">
    <property type="entry name" value="PRK11072.1"/>
    <property type="match status" value="1"/>
</dbReference>
<evidence type="ECO:0000313" key="10">
    <source>
        <dbReference type="EMBL" id="MCZ0864535.1"/>
    </source>
</evidence>
<dbReference type="PANTHER" id="PTHR30621:SF0">
    <property type="entry name" value="BIFUNCTIONAL GLUTAMINE SYNTHETASE ADENYLYLTRANSFERASE_ADENYLYL-REMOVING ENZYME"/>
    <property type="match status" value="1"/>
</dbReference>
<evidence type="ECO:0000256" key="4">
    <source>
        <dbReference type="ARBA" id="ARBA00022840"/>
    </source>
</evidence>
<dbReference type="EMBL" id="JAPTGG010000003">
    <property type="protein sequence ID" value="MCZ0864535.1"/>
    <property type="molecule type" value="Genomic_DNA"/>
</dbReference>
<keyword evidence="4 7" id="KW-0067">ATP-binding</keyword>
<dbReference type="FunFam" id="1.20.120.330:FF:000005">
    <property type="entry name" value="Bifunctional glutamine synthetase adenylyltransferase/adenylyl-removing enzyme"/>
    <property type="match status" value="1"/>
</dbReference>
<evidence type="ECO:0000256" key="3">
    <source>
        <dbReference type="ARBA" id="ARBA00022741"/>
    </source>
</evidence>
<comment type="caution">
    <text evidence="10">The sequence shown here is derived from an EMBL/GenBank/DDBJ whole genome shotgun (WGS) entry which is preliminary data.</text>
</comment>
<dbReference type="InterPro" id="IPR023057">
    <property type="entry name" value="GlnE"/>
</dbReference>
<keyword evidence="1 7" id="KW-0808">Transferase</keyword>
<feature type="region of interest" description="Adenylyl removase" evidence="7">
    <location>
        <begin position="1"/>
        <end position="462"/>
    </location>
</feature>
<dbReference type="GO" id="GO:0005829">
    <property type="term" value="C:cytosol"/>
    <property type="evidence" value="ECO:0007669"/>
    <property type="project" value="TreeGrafter"/>
</dbReference>
<dbReference type="HAMAP" id="MF_00802">
    <property type="entry name" value="GlnE"/>
    <property type="match status" value="1"/>
</dbReference>
<name>A0A9J6RK16_9GAMM</name>
<dbReference type="InterPro" id="IPR005190">
    <property type="entry name" value="GlnE_rpt_dom"/>
</dbReference>